<evidence type="ECO:0000256" key="1">
    <source>
        <dbReference type="SAM" id="SignalP"/>
    </source>
</evidence>
<proteinExistence type="predicted"/>
<evidence type="ECO:0000313" key="4">
    <source>
        <dbReference type="Proteomes" id="UP000283732"/>
    </source>
</evidence>
<dbReference type="InterPro" id="IPR043741">
    <property type="entry name" value="DUF5686"/>
</dbReference>
<dbReference type="EMBL" id="QRKC01000002">
    <property type="protein sequence ID" value="RHH78560.1"/>
    <property type="molecule type" value="Genomic_DNA"/>
</dbReference>
<evidence type="ECO:0000313" key="5">
    <source>
        <dbReference type="Proteomes" id="UP000285173"/>
    </source>
</evidence>
<keyword evidence="3" id="KW-0378">Hydrolase</keyword>
<dbReference type="Pfam" id="PF18939">
    <property type="entry name" value="DUF5686"/>
    <property type="match status" value="1"/>
</dbReference>
<keyword evidence="1" id="KW-0732">Signal</keyword>
<dbReference type="Pfam" id="PF13715">
    <property type="entry name" value="CarbopepD_reg_2"/>
    <property type="match status" value="1"/>
</dbReference>
<organism evidence="3 4">
    <name type="scientific">Parabacteroides merdae</name>
    <dbReference type="NCBI Taxonomy" id="46503"/>
    <lineage>
        <taxon>Bacteria</taxon>
        <taxon>Pseudomonadati</taxon>
        <taxon>Bacteroidota</taxon>
        <taxon>Bacteroidia</taxon>
        <taxon>Bacteroidales</taxon>
        <taxon>Tannerellaceae</taxon>
        <taxon>Parabacteroides</taxon>
    </lineage>
</organism>
<comment type="caution">
    <text evidence="3">The sequence shown here is derived from an EMBL/GenBank/DDBJ whole genome shotgun (WGS) entry which is preliminary data.</text>
</comment>
<dbReference type="Proteomes" id="UP000285173">
    <property type="component" value="Unassembled WGS sequence"/>
</dbReference>
<sequence>MVRFIRYIILIALLQVVAGTFLSHAQSFTSASGIVKDSITGEPLPFVSVYFDGSTIGAMTDDNGTFTLQNNQGYTKLAAASLGYDTKFIDLKPGKKNDNLELLLKPTAFEISEVVVKPKREKYTRKDNPAVELIKKVIAHKNDNRIEAKPEYQTEVYEKLSLSLDNFNPNLDKNKFLKKFKFIKNYLDTSEFNGKPILTVSVRENLSDFYYRKSPKAEKMIVRAKRMQGIDKTLDDGGGITSNLEEIFKSINIFDNNIPILLNRFVSPLSSTLATTYYHYYIMDTLDVGGDKCVDLAFVPANSESYGFTGRLYITLDGNYAVKKVLLNTPANINLNWVDKLRIEQEFKQMPDSTWVLDQENTFVNFYVVKGTQQLYAHQLRNYDNYNFNVQNADSVFGLLGALHVLPEATVQPDTFWIHNRPIPLKEKEDALKDLLGQLRKVPAFNAIIKTAEILITGYIPTANDKKVTKFDFGPMNTTFSANHLEGFRMRVGGMTTANLNPYWFASGYLAYGTNDRKIKYNLKLTHSFTKKEYHEGENPVNNLSFIQEYDVYTPGQDFLFTSKDNIFVAWKVGEPVTKMQYIRKSVLQYEKEWLNGLTWKSWIMNQNNEAAGTLQYIKRDESGNLYHIKDFTTSEIGTQLRFAPGERAYNGRSGKESVFNLSKDAPVFKLSHQLGIKGVLGGDYNYNHTEISAEKRIWLSSFGHIDAQVKAGKVWDKVPFPLLILPNTNQSITIQPEAFHMMNALEFVTDQYVSFNATYYLKGWILNRIPGIKWLRLREVLSFNMIYGGLTDKNNPTLTPGLFLLPDGTQPLGSTPYMECSVGLENIFKILRIDYYRRLTYLDHPDIKKGGIRIALRFTF</sequence>
<keyword evidence="3" id="KW-0645">Protease</keyword>
<dbReference type="RefSeq" id="WP_122203485.1">
    <property type="nucleotide sequence ID" value="NZ_QRKC01000002.1"/>
</dbReference>
<dbReference type="SUPFAM" id="SSF49464">
    <property type="entry name" value="Carboxypeptidase regulatory domain-like"/>
    <property type="match status" value="1"/>
</dbReference>
<dbReference type="AlphaFoldDB" id="A0A3R6EAK5"/>
<gene>
    <name evidence="3" type="ORF">DW191_07805</name>
    <name evidence="2" type="ORF">DW986_15510</name>
</gene>
<keyword evidence="3" id="KW-0121">Carboxypeptidase</keyword>
<dbReference type="InterPro" id="IPR008969">
    <property type="entry name" value="CarboxyPept-like_regulatory"/>
</dbReference>
<name>A0A3R6EAK5_9BACT</name>
<dbReference type="GO" id="GO:0004180">
    <property type="term" value="F:carboxypeptidase activity"/>
    <property type="evidence" value="ECO:0007669"/>
    <property type="project" value="UniProtKB-KW"/>
</dbReference>
<dbReference type="Proteomes" id="UP000283732">
    <property type="component" value="Unassembled WGS sequence"/>
</dbReference>
<dbReference type="EMBL" id="QSEF01000024">
    <property type="protein sequence ID" value="RGZ44929.1"/>
    <property type="molecule type" value="Genomic_DNA"/>
</dbReference>
<feature type="chain" id="PRO_5036343140" evidence="1">
    <location>
        <begin position="26"/>
        <end position="861"/>
    </location>
</feature>
<evidence type="ECO:0000313" key="2">
    <source>
        <dbReference type="EMBL" id="RGZ44929.1"/>
    </source>
</evidence>
<accession>A0A3R6EAK5</accession>
<reference evidence="4 5" key="1">
    <citation type="submission" date="2018-08" db="EMBL/GenBank/DDBJ databases">
        <title>A genome reference for cultivated species of the human gut microbiota.</title>
        <authorList>
            <person name="Zou Y."/>
            <person name="Xue W."/>
            <person name="Luo G."/>
        </authorList>
    </citation>
    <scope>NUCLEOTIDE SEQUENCE [LARGE SCALE GENOMIC DNA]</scope>
    <source>
        <strain evidence="3 4">AM16-50</strain>
        <strain evidence="2 5">AM50-15</strain>
    </source>
</reference>
<dbReference type="Gene3D" id="2.60.40.1120">
    <property type="entry name" value="Carboxypeptidase-like, regulatory domain"/>
    <property type="match status" value="1"/>
</dbReference>
<evidence type="ECO:0000313" key="3">
    <source>
        <dbReference type="EMBL" id="RHH78560.1"/>
    </source>
</evidence>
<protein>
    <submittedName>
        <fullName evidence="3">Carboxypeptidase-like regulatory domain-containing protein</fullName>
    </submittedName>
</protein>
<feature type="signal peptide" evidence="1">
    <location>
        <begin position="1"/>
        <end position="25"/>
    </location>
</feature>